<dbReference type="AlphaFoldDB" id="A0A7J0CNY8"/>
<proteinExistence type="predicted"/>
<dbReference type="EMBL" id="BLWD01000001">
    <property type="protein sequence ID" value="GFN04211.1"/>
    <property type="molecule type" value="Genomic_DNA"/>
</dbReference>
<protein>
    <submittedName>
        <fullName evidence="1">Uncharacterized protein</fullName>
    </submittedName>
</protein>
<evidence type="ECO:0000313" key="1">
    <source>
        <dbReference type="EMBL" id="GFN04211.1"/>
    </source>
</evidence>
<name>A0A7J0CNY8_STRMI</name>
<gene>
    <name evidence="1" type="ORF">Smic_27670</name>
</gene>
<accession>A0A7J0CNY8</accession>
<dbReference type="Proteomes" id="UP000498740">
    <property type="component" value="Unassembled WGS sequence"/>
</dbReference>
<reference evidence="1 2" key="1">
    <citation type="submission" date="2020-05" db="EMBL/GenBank/DDBJ databases">
        <title>Whole genome shotgun sequence of Streptomyces microflavus NBRC 13062.</title>
        <authorList>
            <person name="Komaki H."/>
            <person name="Tamura T."/>
        </authorList>
    </citation>
    <scope>NUCLEOTIDE SEQUENCE [LARGE SCALE GENOMIC DNA]</scope>
    <source>
        <strain evidence="1 2">NBRC 13062</strain>
    </source>
</reference>
<sequence length="69" mass="6707">MIRAASPPTLVCTVLRMVLPGRPLPVPGSAPTGAVVQVATQFPPVWAGATGLRAAACVSAGGSGAALGR</sequence>
<organism evidence="1 2">
    <name type="scientific">Streptomyces microflavus</name>
    <name type="common">Streptomyces lipmanii</name>
    <dbReference type="NCBI Taxonomy" id="1919"/>
    <lineage>
        <taxon>Bacteria</taxon>
        <taxon>Bacillati</taxon>
        <taxon>Actinomycetota</taxon>
        <taxon>Actinomycetes</taxon>
        <taxon>Kitasatosporales</taxon>
        <taxon>Streptomycetaceae</taxon>
        <taxon>Streptomyces</taxon>
    </lineage>
</organism>
<comment type="caution">
    <text evidence="1">The sequence shown here is derived from an EMBL/GenBank/DDBJ whole genome shotgun (WGS) entry which is preliminary data.</text>
</comment>
<evidence type="ECO:0000313" key="2">
    <source>
        <dbReference type="Proteomes" id="UP000498740"/>
    </source>
</evidence>